<dbReference type="AlphaFoldDB" id="A0A0U1NPR6"/>
<name>A0A0U1NPR6_9RHOB</name>
<evidence type="ECO:0000313" key="6">
    <source>
        <dbReference type="Proteomes" id="UP000048949"/>
    </source>
</evidence>
<feature type="domain" description="HTH lacI-type" evidence="4">
    <location>
        <begin position="4"/>
        <end position="58"/>
    </location>
</feature>
<dbReference type="InterPro" id="IPR046335">
    <property type="entry name" value="LacI/GalR-like_sensor"/>
</dbReference>
<keyword evidence="3" id="KW-0804">Transcription</keyword>
<dbReference type="PANTHER" id="PTHR30146">
    <property type="entry name" value="LACI-RELATED TRANSCRIPTIONAL REPRESSOR"/>
    <property type="match status" value="1"/>
</dbReference>
<dbReference type="SUPFAM" id="SSF47413">
    <property type="entry name" value="lambda repressor-like DNA-binding domains"/>
    <property type="match status" value="1"/>
</dbReference>
<accession>A0A0U1NPR6</accession>
<dbReference type="InterPro" id="IPR028082">
    <property type="entry name" value="Peripla_BP_I"/>
</dbReference>
<dbReference type="SMART" id="SM00354">
    <property type="entry name" value="HTH_LACI"/>
    <property type="match status" value="1"/>
</dbReference>
<evidence type="ECO:0000256" key="1">
    <source>
        <dbReference type="ARBA" id="ARBA00023015"/>
    </source>
</evidence>
<dbReference type="CDD" id="cd01392">
    <property type="entry name" value="HTH_LacI"/>
    <property type="match status" value="1"/>
</dbReference>
<dbReference type="Gene3D" id="3.40.50.2300">
    <property type="match status" value="2"/>
</dbReference>
<evidence type="ECO:0000313" key="5">
    <source>
        <dbReference type="EMBL" id="CRK76712.1"/>
    </source>
</evidence>
<protein>
    <submittedName>
        <fullName evidence="5">Ribose operon repressor</fullName>
    </submittedName>
</protein>
<dbReference type="Pfam" id="PF13377">
    <property type="entry name" value="Peripla_BP_3"/>
    <property type="match status" value="1"/>
</dbReference>
<dbReference type="Pfam" id="PF00356">
    <property type="entry name" value="LacI"/>
    <property type="match status" value="1"/>
</dbReference>
<evidence type="ECO:0000259" key="4">
    <source>
        <dbReference type="PROSITE" id="PS50932"/>
    </source>
</evidence>
<dbReference type="PROSITE" id="PS50932">
    <property type="entry name" value="HTH_LACI_2"/>
    <property type="match status" value="1"/>
</dbReference>
<dbReference type="InterPro" id="IPR000843">
    <property type="entry name" value="HTH_LacI"/>
</dbReference>
<dbReference type="GO" id="GO:0003700">
    <property type="term" value="F:DNA-binding transcription factor activity"/>
    <property type="evidence" value="ECO:0007669"/>
    <property type="project" value="TreeGrafter"/>
</dbReference>
<dbReference type="SUPFAM" id="SSF53822">
    <property type="entry name" value="Periplasmic binding protein-like I"/>
    <property type="match status" value="1"/>
</dbReference>
<dbReference type="Gene3D" id="1.10.260.40">
    <property type="entry name" value="lambda repressor-like DNA-binding domains"/>
    <property type="match status" value="1"/>
</dbReference>
<proteinExistence type="predicted"/>
<dbReference type="PANTHER" id="PTHR30146:SF109">
    <property type="entry name" value="HTH-TYPE TRANSCRIPTIONAL REGULATOR GALS"/>
    <property type="match status" value="1"/>
</dbReference>
<gene>
    <name evidence="5" type="primary">rbsR_2</name>
    <name evidence="5" type="ORF">NIG5292_02777</name>
</gene>
<dbReference type="GO" id="GO:0000976">
    <property type="term" value="F:transcription cis-regulatory region binding"/>
    <property type="evidence" value="ECO:0007669"/>
    <property type="project" value="TreeGrafter"/>
</dbReference>
<sequence length="342" mass="37236">MRKATLKDVSKRSGLSIYTVSRTLNGEGGVSTKSQKRVHDAARDLGYVANQAARQLKGSHSSSVAVLTAGTSNTYYLDMLNGIASTLRDTGHTTEMLDIAIGGNYSLELENAMVTRILESRMSGVISALTLTDQSIQLLMDWNVQIVFVDSSPPAAYPNLPSVTTNNLDASDLVGRHLADHGYRDWLFLAYPAIWSSRQDRETGLRRAARNGGATLEVLEVENDARQSEARLRALLAKREKRPDVLIAGNTPLLLGVLGAIKAEGLKVPDDIALVGFDDFAWATFIDPPITVLDERAEEIGRLAARMIDGLIRDARGGTPHTHQHIKVPVDLIVRRSCGCQP</sequence>
<organism evidence="5 6">
    <name type="scientific">Nereida ignava</name>
    <dbReference type="NCBI Taxonomy" id="282199"/>
    <lineage>
        <taxon>Bacteria</taxon>
        <taxon>Pseudomonadati</taxon>
        <taxon>Pseudomonadota</taxon>
        <taxon>Alphaproteobacteria</taxon>
        <taxon>Rhodobacterales</taxon>
        <taxon>Roseobacteraceae</taxon>
        <taxon>Nereida</taxon>
    </lineage>
</organism>
<keyword evidence="2" id="KW-0238">DNA-binding</keyword>
<evidence type="ECO:0000256" key="2">
    <source>
        <dbReference type="ARBA" id="ARBA00023125"/>
    </source>
</evidence>
<dbReference type="CDD" id="cd06267">
    <property type="entry name" value="PBP1_LacI_sugar_binding-like"/>
    <property type="match status" value="1"/>
</dbReference>
<dbReference type="STRING" id="282199.GCA_001049735_02776"/>
<dbReference type="InterPro" id="IPR010982">
    <property type="entry name" value="Lambda_DNA-bd_dom_sf"/>
</dbReference>
<reference evidence="5 6" key="1">
    <citation type="submission" date="2015-04" db="EMBL/GenBank/DDBJ databases">
        <authorList>
            <person name="Syromyatnikov M.Y."/>
            <person name="Popov V.N."/>
        </authorList>
    </citation>
    <scope>NUCLEOTIDE SEQUENCE [LARGE SCALE GENOMIC DNA]</scope>
    <source>
        <strain evidence="5 6">CECT 5292</strain>
    </source>
</reference>
<keyword evidence="6" id="KW-1185">Reference proteome</keyword>
<keyword evidence="1" id="KW-0805">Transcription regulation</keyword>
<evidence type="ECO:0000256" key="3">
    <source>
        <dbReference type="ARBA" id="ARBA00023163"/>
    </source>
</evidence>
<dbReference type="Proteomes" id="UP000048949">
    <property type="component" value="Unassembled WGS sequence"/>
</dbReference>
<dbReference type="EMBL" id="CVQV01000032">
    <property type="protein sequence ID" value="CRK76712.1"/>
    <property type="molecule type" value="Genomic_DNA"/>
</dbReference>